<evidence type="ECO:0000256" key="2">
    <source>
        <dbReference type="ARBA" id="ARBA00022679"/>
    </source>
</evidence>
<name>A0A0F9V767_9ZZZZ</name>
<dbReference type="EMBL" id="LAZR01000044">
    <property type="protein sequence ID" value="KKN99789.1"/>
    <property type="molecule type" value="Genomic_DNA"/>
</dbReference>
<dbReference type="SUPFAM" id="SSF53448">
    <property type="entry name" value="Nucleotide-diphospho-sugar transferases"/>
    <property type="match status" value="1"/>
</dbReference>
<organism evidence="4">
    <name type="scientific">marine sediment metagenome</name>
    <dbReference type="NCBI Taxonomy" id="412755"/>
    <lineage>
        <taxon>unclassified sequences</taxon>
        <taxon>metagenomes</taxon>
        <taxon>ecological metagenomes</taxon>
    </lineage>
</organism>
<feature type="domain" description="Glycosyltransferase 2-like" evidence="3">
    <location>
        <begin position="3"/>
        <end position="103"/>
    </location>
</feature>
<proteinExistence type="predicted"/>
<dbReference type="GO" id="GO:0016757">
    <property type="term" value="F:glycosyltransferase activity"/>
    <property type="evidence" value="ECO:0007669"/>
    <property type="project" value="UniProtKB-KW"/>
</dbReference>
<keyword evidence="1" id="KW-0328">Glycosyltransferase</keyword>
<dbReference type="CDD" id="cd00761">
    <property type="entry name" value="Glyco_tranf_GTA_type"/>
    <property type="match status" value="1"/>
</dbReference>
<comment type="caution">
    <text evidence="4">The sequence shown here is derived from an EMBL/GenBank/DDBJ whole genome shotgun (WGS) entry which is preliminary data.</text>
</comment>
<dbReference type="PANTHER" id="PTHR43630">
    <property type="entry name" value="POLY-BETA-1,6-N-ACETYL-D-GLUCOSAMINE SYNTHASE"/>
    <property type="match status" value="1"/>
</dbReference>
<evidence type="ECO:0000259" key="3">
    <source>
        <dbReference type="Pfam" id="PF00535"/>
    </source>
</evidence>
<dbReference type="AlphaFoldDB" id="A0A0F9V767"/>
<evidence type="ECO:0000313" key="4">
    <source>
        <dbReference type="EMBL" id="KKN99789.1"/>
    </source>
</evidence>
<gene>
    <name evidence="4" type="ORF">LCGC14_0132100</name>
</gene>
<protein>
    <recommendedName>
        <fullName evidence="3">Glycosyltransferase 2-like domain-containing protein</fullName>
    </recommendedName>
</protein>
<dbReference type="PANTHER" id="PTHR43630:SF1">
    <property type="entry name" value="POLY-BETA-1,6-N-ACETYL-D-GLUCOSAMINE SYNTHASE"/>
    <property type="match status" value="1"/>
</dbReference>
<dbReference type="InterPro" id="IPR029044">
    <property type="entry name" value="Nucleotide-diphossugar_trans"/>
</dbReference>
<dbReference type="InterPro" id="IPR001173">
    <property type="entry name" value="Glyco_trans_2-like"/>
</dbReference>
<sequence>MFSIITPTYNRAHTLFRVYDSLISQTDVDFEWIIIDDASTDGTMNLVETWKLQCSKFKISYFKLPINKGKPNAINFGLDYCSRPITIIADSDDSFDKNTISDLKTIWNKVNQTLNSEKIATIWTLVTNENGQLAGEQFPYNFWQVNFKDRVLNRKQMVAGEKWHSWRTEVLKKYKMLHSEHSFVGEGASWNQINKDYDFLCINIIHRTYYKSMDGLIQKEKSRLELEKLKFYYSYYQLYKTSNYDILKYPFYKKYAFEYLKSLFYYKKRDLSLGIVKTLILIFPASLSIPSKIKSYLILKNN</sequence>
<dbReference type="Gene3D" id="3.90.550.10">
    <property type="entry name" value="Spore Coat Polysaccharide Biosynthesis Protein SpsA, Chain A"/>
    <property type="match status" value="1"/>
</dbReference>
<evidence type="ECO:0000256" key="1">
    <source>
        <dbReference type="ARBA" id="ARBA00022676"/>
    </source>
</evidence>
<accession>A0A0F9V767</accession>
<dbReference type="Pfam" id="PF00535">
    <property type="entry name" value="Glycos_transf_2"/>
    <property type="match status" value="1"/>
</dbReference>
<reference evidence="4" key="1">
    <citation type="journal article" date="2015" name="Nature">
        <title>Complex archaea that bridge the gap between prokaryotes and eukaryotes.</title>
        <authorList>
            <person name="Spang A."/>
            <person name="Saw J.H."/>
            <person name="Jorgensen S.L."/>
            <person name="Zaremba-Niedzwiedzka K."/>
            <person name="Martijn J."/>
            <person name="Lind A.E."/>
            <person name="van Eijk R."/>
            <person name="Schleper C."/>
            <person name="Guy L."/>
            <person name="Ettema T.J."/>
        </authorList>
    </citation>
    <scope>NUCLEOTIDE SEQUENCE</scope>
</reference>
<keyword evidence="2" id="KW-0808">Transferase</keyword>